<dbReference type="GO" id="GO:0005739">
    <property type="term" value="C:mitochondrion"/>
    <property type="evidence" value="ECO:0007669"/>
    <property type="project" value="TreeGrafter"/>
</dbReference>
<feature type="binding site" evidence="6">
    <location>
        <position position="234"/>
    </location>
    <ligand>
        <name>(S)-malate</name>
        <dbReference type="ChEBI" id="CHEBI:15589"/>
    </ligand>
</feature>
<feature type="domain" description="Malic enzyme N-terminal" evidence="10">
    <location>
        <begin position="158"/>
        <end position="338"/>
    </location>
</feature>
<evidence type="ECO:0000259" key="10">
    <source>
        <dbReference type="SMART" id="SM01274"/>
    </source>
</evidence>
<feature type="domain" description="Malic enzyme NAD-binding" evidence="9">
    <location>
        <begin position="348"/>
        <end position="604"/>
    </location>
</feature>
<dbReference type="Gene3D" id="3.40.50.10380">
    <property type="entry name" value="Malic enzyme, N-terminal domain"/>
    <property type="match status" value="1"/>
</dbReference>
<dbReference type="GO" id="GO:0051287">
    <property type="term" value="F:NAD binding"/>
    <property type="evidence" value="ECO:0007669"/>
    <property type="project" value="InterPro"/>
</dbReference>
<dbReference type="InterPro" id="IPR036291">
    <property type="entry name" value="NAD(P)-bd_dom_sf"/>
</dbReference>
<evidence type="ECO:0000256" key="4">
    <source>
        <dbReference type="ARBA" id="ARBA00023002"/>
    </source>
</evidence>
<dbReference type="InterPro" id="IPR015884">
    <property type="entry name" value="Malic_enzyme_CS"/>
</dbReference>
<evidence type="ECO:0000259" key="9">
    <source>
        <dbReference type="SMART" id="SM00919"/>
    </source>
</evidence>
<evidence type="ECO:0000256" key="7">
    <source>
        <dbReference type="PIRSR" id="PIRSR000106-3"/>
    </source>
</evidence>
<dbReference type="GO" id="GO:0006108">
    <property type="term" value="P:malate metabolic process"/>
    <property type="evidence" value="ECO:0007669"/>
    <property type="project" value="TreeGrafter"/>
</dbReference>
<dbReference type="FunFam" id="3.40.50.720:FF:000182">
    <property type="entry name" value="NAD-dependent malic enzyme"/>
    <property type="match status" value="1"/>
</dbReference>
<comment type="cofactor">
    <cofactor evidence="7">
        <name>Mg(2+)</name>
        <dbReference type="ChEBI" id="CHEBI:18420"/>
    </cofactor>
    <cofactor evidence="7">
        <name>Mn(2+)</name>
        <dbReference type="ChEBI" id="CHEBI:29035"/>
    </cofactor>
    <text evidence="7">Divalent metal cations. Prefers magnesium or manganese.</text>
</comment>
<evidence type="ECO:0000313" key="11">
    <source>
        <dbReference type="EMBL" id="AFJ68635.1"/>
    </source>
</evidence>
<comment type="similarity">
    <text evidence="2 8">Belongs to the malic enzymes family.</text>
</comment>
<dbReference type="Gene3D" id="3.40.50.720">
    <property type="entry name" value="NAD(P)-binding Rossmann-like Domain"/>
    <property type="match status" value="1"/>
</dbReference>
<dbReference type="EMBL" id="JU963741">
    <property type="protein sequence ID" value="AFJ68635.1"/>
    <property type="molecule type" value="mRNA"/>
</dbReference>
<dbReference type="InterPro" id="IPR012302">
    <property type="entry name" value="Malic_NAD-bd"/>
</dbReference>
<feature type="active site" description="Proton acceptor" evidence="5">
    <location>
        <position position="252"/>
    </location>
</feature>
<feature type="binding site" evidence="7">
    <location>
        <position position="347"/>
    </location>
    <ligand>
        <name>a divalent metal cation</name>
        <dbReference type="ChEBI" id="CHEBI:60240"/>
    </ligand>
</feature>
<evidence type="ECO:0000256" key="5">
    <source>
        <dbReference type="PIRSR" id="PIRSR000106-1"/>
    </source>
</evidence>
<dbReference type="GO" id="GO:0004471">
    <property type="term" value="F:malate dehydrogenase (decarboxylating) (NAD+) activity"/>
    <property type="evidence" value="ECO:0007669"/>
    <property type="project" value="TreeGrafter"/>
</dbReference>
<dbReference type="PRINTS" id="PR00072">
    <property type="entry name" value="MALOXRDTASE"/>
</dbReference>
<evidence type="ECO:0000256" key="3">
    <source>
        <dbReference type="ARBA" id="ARBA00022723"/>
    </source>
</evidence>
<dbReference type="PROSITE" id="PS00331">
    <property type="entry name" value="MALIC_ENZYMES"/>
    <property type="match status" value="1"/>
</dbReference>
<proteinExistence type="evidence at transcript level"/>
<dbReference type="InterPro" id="IPR046346">
    <property type="entry name" value="Aminoacid_DH-like_N_sf"/>
</dbReference>
<keyword evidence="4 8" id="KW-0560">Oxidoreductase</keyword>
<comment type="cofactor">
    <cofactor evidence="1">
        <name>Mn(2+)</name>
        <dbReference type="ChEBI" id="CHEBI:29035"/>
    </cofactor>
</comment>
<evidence type="ECO:0000256" key="2">
    <source>
        <dbReference type="ARBA" id="ARBA00008785"/>
    </source>
</evidence>
<dbReference type="NCBIfam" id="NF010052">
    <property type="entry name" value="PRK13529.1"/>
    <property type="match status" value="1"/>
</dbReference>
<feature type="binding site" evidence="7">
    <location>
        <position position="323"/>
    </location>
    <ligand>
        <name>a divalent metal cation</name>
        <dbReference type="ChEBI" id="CHEBI:60240"/>
    </ligand>
</feature>
<name>I2CP02_NANGC</name>
<evidence type="ECO:0000256" key="8">
    <source>
        <dbReference type="RuleBase" id="RU003426"/>
    </source>
</evidence>
<dbReference type="PANTHER" id="PTHR23406:SF32">
    <property type="entry name" value="NADP-DEPENDENT MALIC ENZYME"/>
    <property type="match status" value="1"/>
</dbReference>
<evidence type="ECO:0000256" key="6">
    <source>
        <dbReference type="PIRSR" id="PIRSR000106-2"/>
    </source>
</evidence>
<reference evidence="11" key="2">
    <citation type="journal article" date="2012" name="Nat. Commun.">
        <title>Draft genome sequence and genetic transformation of the oleaginous alga Nannochloropis gaditana.</title>
        <authorList>
            <person name="Radakovits R."/>
            <person name="Jinkerson R.E."/>
            <person name="Fuerstenberg S.I."/>
            <person name="Tae H."/>
            <person name="Settlage R.E."/>
            <person name="Boore J.L."/>
            <person name="Posewitz M.C."/>
        </authorList>
    </citation>
    <scope>NUCLEOTIDE SEQUENCE</scope>
    <source>
        <strain evidence="11">CCMP526</strain>
    </source>
</reference>
<dbReference type="PANTHER" id="PTHR23406">
    <property type="entry name" value="MALIC ENZYME-RELATED"/>
    <property type="match status" value="1"/>
</dbReference>
<dbReference type="SUPFAM" id="SSF53223">
    <property type="entry name" value="Aminoacid dehydrogenase-like, N-terminal domain"/>
    <property type="match status" value="1"/>
</dbReference>
<dbReference type="InterPro" id="IPR037062">
    <property type="entry name" value="Malic_N_dom_sf"/>
</dbReference>
<organism evidence="11">
    <name type="scientific">Nannochloropsis gaditana (strain CCMP526)</name>
    <name type="common">Green microalga</name>
    <name type="synonym">Microchloropsis gaditana</name>
    <dbReference type="NCBI Taxonomy" id="1093141"/>
    <lineage>
        <taxon>Eukaryota</taxon>
        <taxon>Sar</taxon>
        <taxon>Stramenopiles</taxon>
        <taxon>Ochrophyta</taxon>
        <taxon>Eustigmatophyceae</taxon>
        <taxon>Eustigmatales</taxon>
        <taxon>Monodopsidaceae</taxon>
        <taxon>Nannochloropsis</taxon>
    </lineage>
</organism>
<dbReference type="InterPro" id="IPR001891">
    <property type="entry name" value="Malic_OxRdtase"/>
</dbReference>
<accession>I2CP02</accession>
<evidence type="ECO:0000256" key="1">
    <source>
        <dbReference type="ARBA" id="ARBA00001936"/>
    </source>
</evidence>
<dbReference type="InterPro" id="IPR012301">
    <property type="entry name" value="Malic_N_dom"/>
</dbReference>
<feature type="binding site" evidence="7">
    <location>
        <position position="324"/>
    </location>
    <ligand>
        <name>a divalent metal cation</name>
        <dbReference type="ChEBI" id="CHEBI:60240"/>
    </ligand>
</feature>
<dbReference type="SMART" id="SM00919">
    <property type="entry name" value="Malic_M"/>
    <property type="match status" value="1"/>
</dbReference>
<gene>
    <name evidence="11" type="ORF">NGATSA_3021500</name>
</gene>
<reference evidence="11" key="1">
    <citation type="journal article" date="2012" name="Bioengineered">
        <title>Additional insights into the genome of the oleaginous model alga Nannochloropsis gaditana.</title>
        <authorList>
            <person name="Jinkerson R.E."/>
            <person name="Radakovits R."/>
            <person name="Posewitz M.C."/>
        </authorList>
    </citation>
    <scope>NUCLEOTIDE SEQUENCE</scope>
    <source>
        <strain evidence="11">CCMP526</strain>
    </source>
</reference>
<dbReference type="GO" id="GO:0046872">
    <property type="term" value="F:metal ion binding"/>
    <property type="evidence" value="ECO:0007669"/>
    <property type="project" value="UniProtKB-KW"/>
</dbReference>
<dbReference type="Pfam" id="PF00390">
    <property type="entry name" value="malic"/>
    <property type="match status" value="1"/>
</dbReference>
<sequence length="641" mass="71572">MLAHAARLPGLSGLPPRHAFSTLSRVSLSPLAMIGGRCQGRRQHGVGNHQQRQVWSPRRAFSSQHHSTQSLTCPLHPVHWKGHNYKPLLVKKRGVDIVQDPLYNKGTGFQHGERDRLNIRGLLPPRYLDFKTQIDRVMSNLRNQGDDMRKHIYLTELHDRNETLFHRVIVDNIEELAPIIYTPTVGRACVEFGQHFRRPRGMYFSTMDRGHFASMMYNWPQREVHVIVVTDGSRILGLGDLGANGAGIPIGKLALYCAAGGIAPHRVLPIVLDCGTNNQQLLDDPFYLGMQHPRLRGPEFFEMVDEFMDAVRNRYPHALIQYEDFSSDVAYDILNTYRRSSLVFNDDIQGTGTVVLGGILSAMRNQGKNYQDLKEERFLIAGAGSAGCGVAATLLQGMVEQGMNYEKAKQQFYMCDKDGLLGQARQKSLTSQQLEFMRSDLPDGLPLLEVAKRVRPTILLGLSAQRGLFKEELVREIARHTPRPFVFPLSNPTTSAECTPSEAYLWTGGRALFASGSPFEPVTIEGKTYKPSQANNFFVFPGIGLGSVVAGATMITDRMLYAAAEAVAASLTPEEREEGRVYPRVARIREVSLQVAAEVAKAAVLEKLARNLTVADLPYLEGIIKRKMYDPTYVPLVNQPH</sequence>
<dbReference type="PIRSF" id="PIRSF000106">
    <property type="entry name" value="ME"/>
    <property type="match status" value="1"/>
</dbReference>
<feature type="binding site" evidence="6">
    <location>
        <position position="491"/>
    </location>
    <ligand>
        <name>(S)-malate</name>
        <dbReference type="ChEBI" id="CHEBI:15589"/>
    </ligand>
</feature>
<dbReference type="Pfam" id="PF03949">
    <property type="entry name" value="Malic_M"/>
    <property type="match status" value="1"/>
</dbReference>
<dbReference type="SMART" id="SM01274">
    <property type="entry name" value="malic"/>
    <property type="match status" value="1"/>
</dbReference>
<dbReference type="AlphaFoldDB" id="I2CP02"/>
<protein>
    <recommendedName>
        <fullName evidence="8">Malic enzyme</fullName>
    </recommendedName>
</protein>
<feature type="binding site" evidence="6">
    <location>
        <position position="535"/>
    </location>
    <ligand>
        <name>(S)-malate</name>
        <dbReference type="ChEBI" id="CHEBI:15589"/>
    </ligand>
</feature>
<keyword evidence="3 7" id="KW-0479">Metal-binding</keyword>
<feature type="active site" description="Proton donor" evidence="5">
    <location>
        <position position="181"/>
    </location>
</feature>
<dbReference type="SUPFAM" id="SSF51735">
    <property type="entry name" value="NAD(P)-binding Rossmann-fold domains"/>
    <property type="match status" value="1"/>
</dbReference>